<feature type="active site" evidence="5">
    <location>
        <position position="370"/>
    </location>
</feature>
<dbReference type="PROSITE" id="PS51687">
    <property type="entry name" value="SAM_MT_RNA_M5U"/>
    <property type="match status" value="1"/>
</dbReference>
<dbReference type="GO" id="GO:0070041">
    <property type="term" value="F:rRNA (uridine-C5-)-methyltransferase activity"/>
    <property type="evidence" value="ECO:0007669"/>
    <property type="project" value="TreeGrafter"/>
</dbReference>
<evidence type="ECO:0000256" key="1">
    <source>
        <dbReference type="ARBA" id="ARBA00022603"/>
    </source>
</evidence>
<dbReference type="InterPro" id="IPR030391">
    <property type="entry name" value="MeTrfase_TrmA_CS"/>
</dbReference>
<dbReference type="PANTHER" id="PTHR11061:SF30">
    <property type="entry name" value="TRNA (URACIL(54)-C(5))-METHYLTRANSFERASE"/>
    <property type="match status" value="1"/>
</dbReference>
<dbReference type="PROSITE" id="PS01231">
    <property type="entry name" value="TRMA_2"/>
    <property type="match status" value="1"/>
</dbReference>
<dbReference type="InterPro" id="IPR030390">
    <property type="entry name" value="MeTrfase_TrmA_AS"/>
</dbReference>
<keyword evidence="1 4" id="KW-0489">Methyltransferase</keyword>
<dbReference type="PANTHER" id="PTHR11061">
    <property type="entry name" value="RNA M5U METHYLTRANSFERASE"/>
    <property type="match status" value="1"/>
</dbReference>
<protein>
    <submittedName>
        <fullName evidence="6">Putative RNA methyltransferase</fullName>
        <ecNumber evidence="6">2.1.1.-</ecNumber>
    </submittedName>
</protein>
<evidence type="ECO:0000313" key="7">
    <source>
        <dbReference type="Proteomes" id="UP000019433"/>
    </source>
</evidence>
<feature type="binding site" evidence="4">
    <location>
        <position position="343"/>
    </location>
    <ligand>
        <name>S-adenosyl-L-methionine</name>
        <dbReference type="ChEBI" id="CHEBI:59789"/>
    </ligand>
</feature>
<dbReference type="GO" id="GO:0070475">
    <property type="term" value="P:rRNA base methylation"/>
    <property type="evidence" value="ECO:0007669"/>
    <property type="project" value="TreeGrafter"/>
</dbReference>
<evidence type="ECO:0000256" key="2">
    <source>
        <dbReference type="ARBA" id="ARBA00022679"/>
    </source>
</evidence>
<dbReference type="EMBL" id="CP006571">
    <property type="protein sequence ID" value="AHK63514.1"/>
    <property type="molecule type" value="Genomic_DNA"/>
</dbReference>
<dbReference type="SUPFAM" id="SSF53335">
    <property type="entry name" value="S-adenosyl-L-methionine-dependent methyltransferases"/>
    <property type="match status" value="1"/>
</dbReference>
<dbReference type="InterPro" id="IPR029063">
    <property type="entry name" value="SAM-dependent_MTases_sf"/>
</dbReference>
<dbReference type="Proteomes" id="UP000019433">
    <property type="component" value="Chromosome"/>
</dbReference>
<dbReference type="eggNOG" id="COG2265">
    <property type="taxonomic scope" value="Bacteria"/>
</dbReference>
<feature type="binding site" evidence="4">
    <location>
        <position position="295"/>
    </location>
    <ligand>
        <name>S-adenosyl-L-methionine</name>
        <dbReference type="ChEBI" id="CHEBI:59789"/>
    </ligand>
</feature>
<sequence length="415" mass="47500">MFSRYVVISLTLEFAMATQVNCKHFPVCGGCSSPQSDYQNSLKVKEQLLHQLFAPIFPDKDILPIIPCEPLLRGRNKMEFSFYQTYDGEKSLGFITPTKPKKGIPITECLMIHKDAMDVLQLTRSWWEAYPELQAYYPPLNKGSLCTLTVRIGGPEHHLMVILTTSARKEYAVDRAIIEKWKYSLITSSLPITSIIWEEKFSEKNTPTYFLSHLLYGNAFITQKLTLPKDGNSATFHIYPRSFFQPQSLQNAKIIEVIKEFIKPQGQETILDLYCGAGTIGIMLSAYVKKVIGVEIVPDAIDSAKENIIVNDRKSRVEVYLEDVKTFCKRQQDKLPPDIAIIDPPRCGLQNKTLKYLLRIAPKKLVYVSCNPKIQFQECRYLIAEGYSIKKMQPIDQFPHSPHLENIILLEREDP</sequence>
<evidence type="ECO:0000256" key="5">
    <source>
        <dbReference type="PROSITE-ProRule" id="PRU10015"/>
    </source>
</evidence>
<keyword evidence="2 4" id="KW-0808">Transferase</keyword>
<reference evidence="6 7" key="1">
    <citation type="journal article" date="2014" name="Syst. Appl. Microbiol.">
        <title>Evidence for the existence of two new members of the family Chlamydiaceae and proposal of Chlamydia avium sp. nov. and Chlamydia gallinacea sp. nov.</title>
        <authorList>
            <person name="Sachse K."/>
            <person name="Laroucau K."/>
            <person name="Riege K."/>
            <person name="Wehner S."/>
            <person name="Dilcher M."/>
            <person name="Creasy H.H."/>
            <person name="Weidmann M."/>
            <person name="Myers G."/>
            <person name="Vorimore F."/>
            <person name="Vicari N."/>
            <person name="Magnino S."/>
            <person name="Liebler-Tenorio E."/>
            <person name="Ruettger A."/>
            <person name="Bavoil P.M."/>
            <person name="Hufert F.T."/>
            <person name="Rossello-Mora R."/>
            <person name="Marz M."/>
        </authorList>
    </citation>
    <scope>NUCLEOTIDE SEQUENCE [LARGE SCALE GENOMIC DNA]</scope>
    <source>
        <strain evidence="6 7">10DC88</strain>
    </source>
</reference>
<dbReference type="PROSITE" id="PS01230">
    <property type="entry name" value="TRMA_1"/>
    <property type="match status" value="1"/>
</dbReference>
<dbReference type="Gene3D" id="2.40.50.1070">
    <property type="match status" value="1"/>
</dbReference>
<feature type="binding site" evidence="4">
    <location>
        <position position="245"/>
    </location>
    <ligand>
        <name>S-adenosyl-L-methionine</name>
        <dbReference type="ChEBI" id="CHEBI:59789"/>
    </ligand>
</feature>
<gene>
    <name evidence="6" type="primary">rumA</name>
    <name evidence="6" type="ORF">M832_06510</name>
</gene>
<dbReference type="Pfam" id="PF05958">
    <property type="entry name" value="tRNA_U5-meth_tr"/>
    <property type="match status" value="1"/>
</dbReference>
<dbReference type="PATRIC" id="fig|1229831.3.peg.659"/>
<evidence type="ECO:0000313" key="6">
    <source>
        <dbReference type="EMBL" id="AHK63514.1"/>
    </source>
</evidence>
<dbReference type="Gene3D" id="3.40.50.150">
    <property type="entry name" value="Vaccinia Virus protein VP39"/>
    <property type="match status" value="1"/>
</dbReference>
<feature type="binding site" evidence="4">
    <location>
        <position position="274"/>
    </location>
    <ligand>
        <name>S-adenosyl-L-methionine</name>
        <dbReference type="ChEBI" id="CHEBI:59789"/>
    </ligand>
</feature>
<keyword evidence="3 4" id="KW-0949">S-adenosyl-L-methionine</keyword>
<dbReference type="EC" id="2.1.1.-" evidence="6"/>
<feature type="active site" description="Nucleophile" evidence="4">
    <location>
        <position position="370"/>
    </location>
</feature>
<organism evidence="6 7">
    <name type="scientific">Chlamydia avium 10DC88</name>
    <dbReference type="NCBI Taxonomy" id="1229831"/>
    <lineage>
        <taxon>Bacteria</taxon>
        <taxon>Pseudomonadati</taxon>
        <taxon>Chlamydiota</taxon>
        <taxon>Chlamydiia</taxon>
        <taxon>Chlamydiales</taxon>
        <taxon>Chlamydiaceae</taxon>
        <taxon>Chlamydia/Chlamydophila group</taxon>
        <taxon>Chlamydia</taxon>
    </lineage>
</organism>
<name>W8JMJ3_9CHLA</name>
<dbReference type="NCBIfam" id="TIGR00479">
    <property type="entry name" value="rumA"/>
    <property type="match status" value="1"/>
</dbReference>
<dbReference type="CDD" id="cd02440">
    <property type="entry name" value="AdoMet_MTases"/>
    <property type="match status" value="1"/>
</dbReference>
<comment type="similarity">
    <text evidence="4">Belongs to the class I-like SAM-binding methyltransferase superfamily. RNA M5U methyltransferase family.</text>
</comment>
<dbReference type="STRING" id="1229831.M832_06510"/>
<dbReference type="HOGENOM" id="CLU_014689_7_2_0"/>
<evidence type="ECO:0000256" key="3">
    <source>
        <dbReference type="ARBA" id="ARBA00022691"/>
    </source>
</evidence>
<dbReference type="AlphaFoldDB" id="W8JMJ3"/>
<accession>W8JMJ3</accession>
<dbReference type="InterPro" id="IPR010280">
    <property type="entry name" value="U5_MeTrfase_fam"/>
</dbReference>
<dbReference type="KEGG" id="cav:M832_06510"/>
<evidence type="ECO:0000256" key="4">
    <source>
        <dbReference type="PROSITE-ProRule" id="PRU01024"/>
    </source>
</evidence>
<proteinExistence type="inferred from homology"/>